<accession>A0ABU3Q5M1</accession>
<dbReference type="GO" id="GO:0047936">
    <property type="term" value="F:glucose 1-dehydrogenase [NAD(P)+] activity"/>
    <property type="evidence" value="ECO:0007669"/>
    <property type="project" value="UniProtKB-EC"/>
</dbReference>
<comment type="caution">
    <text evidence="2">The sequence shown here is derived from an EMBL/GenBank/DDBJ whole genome shotgun (WGS) entry which is preliminary data.</text>
</comment>
<dbReference type="InterPro" id="IPR036291">
    <property type="entry name" value="NAD(P)-bd_dom_sf"/>
</dbReference>
<keyword evidence="3" id="KW-1185">Reference proteome</keyword>
<dbReference type="EC" id="1.1.1.47" evidence="2"/>
<keyword evidence="2" id="KW-0560">Oxidoreductase</keyword>
<dbReference type="PRINTS" id="PR00080">
    <property type="entry name" value="SDRFAMILY"/>
</dbReference>
<dbReference type="InterPro" id="IPR002347">
    <property type="entry name" value="SDR_fam"/>
</dbReference>
<dbReference type="PROSITE" id="PS00061">
    <property type="entry name" value="ADH_SHORT"/>
    <property type="match status" value="1"/>
</dbReference>
<dbReference type="Gene3D" id="3.40.50.720">
    <property type="entry name" value="NAD(P)-binding Rossmann-like Domain"/>
    <property type="match status" value="1"/>
</dbReference>
<dbReference type="Pfam" id="PF13561">
    <property type="entry name" value="adh_short_C2"/>
    <property type="match status" value="1"/>
</dbReference>
<dbReference type="NCBIfam" id="NF005559">
    <property type="entry name" value="PRK07231.1"/>
    <property type="match status" value="1"/>
</dbReference>
<reference evidence="2 3" key="1">
    <citation type="submission" date="2023-05" db="EMBL/GenBank/DDBJ databases">
        <authorList>
            <person name="Guo Y."/>
        </authorList>
    </citation>
    <scope>NUCLEOTIDE SEQUENCE [LARGE SCALE GENOMIC DNA]</scope>
    <source>
        <strain evidence="2 3">GR2756</strain>
    </source>
</reference>
<dbReference type="EMBL" id="JAVUPU010000003">
    <property type="protein sequence ID" value="MDT9598713.1"/>
    <property type="molecule type" value="Genomic_DNA"/>
</dbReference>
<organism evidence="2 3">
    <name type="scientific">Sphingosinicella rhizophila</name>
    <dbReference type="NCBI Taxonomy" id="3050082"/>
    <lineage>
        <taxon>Bacteria</taxon>
        <taxon>Pseudomonadati</taxon>
        <taxon>Pseudomonadota</taxon>
        <taxon>Alphaproteobacteria</taxon>
        <taxon>Sphingomonadales</taxon>
        <taxon>Sphingosinicellaceae</taxon>
        <taxon>Sphingosinicella</taxon>
    </lineage>
</organism>
<dbReference type="InterPro" id="IPR020904">
    <property type="entry name" value="Sc_DH/Rdtase_CS"/>
</dbReference>
<evidence type="ECO:0000313" key="3">
    <source>
        <dbReference type="Proteomes" id="UP001259572"/>
    </source>
</evidence>
<dbReference type="SUPFAM" id="SSF51735">
    <property type="entry name" value="NAD(P)-binding Rossmann-fold domains"/>
    <property type="match status" value="1"/>
</dbReference>
<proteinExistence type="inferred from homology"/>
<evidence type="ECO:0000256" key="1">
    <source>
        <dbReference type="ARBA" id="ARBA00006484"/>
    </source>
</evidence>
<sequence length="258" mass="27220">MGRLDNKVALVTGGASGIGKGIALRLAADGAKVIISDIQRALGEATAAEGGFEFLEQDASNEQRWDEIIGDIEQRHGKLDILVNNAGILGSVNNDPERTQLADWRKVFAVNLESVFLGCRAAIPAMRRAGGGSIVNIASVTAQMPTSMILPYGSSKAAVRQLTKSVAEYCAQQKLNIRCNSVHPGFIDTPAQLQGNEEIAKSRGLTVDQVRNGLKARVPMGAIGESEDIGAAVAFLASDDARYVTGAKLLVDGGMIMD</sequence>
<dbReference type="RefSeq" id="WP_315725001.1">
    <property type="nucleotide sequence ID" value="NZ_JAVUPU010000003.1"/>
</dbReference>
<comment type="similarity">
    <text evidence="1">Belongs to the short-chain dehydrogenases/reductases (SDR) family.</text>
</comment>
<dbReference type="PRINTS" id="PR00081">
    <property type="entry name" value="GDHRDH"/>
</dbReference>
<name>A0ABU3Q5M1_9SPHN</name>
<dbReference type="PANTHER" id="PTHR42760">
    <property type="entry name" value="SHORT-CHAIN DEHYDROGENASES/REDUCTASES FAMILY MEMBER"/>
    <property type="match status" value="1"/>
</dbReference>
<protein>
    <submittedName>
        <fullName evidence="2">Glucose 1-dehydrogenase</fullName>
        <ecNumber evidence="2">1.1.1.47</ecNumber>
    </submittedName>
</protein>
<gene>
    <name evidence="2" type="ORF">RQX22_07120</name>
</gene>
<evidence type="ECO:0000313" key="2">
    <source>
        <dbReference type="EMBL" id="MDT9598713.1"/>
    </source>
</evidence>
<dbReference type="Proteomes" id="UP001259572">
    <property type="component" value="Unassembled WGS sequence"/>
</dbReference>